<keyword evidence="1" id="KW-0812">Transmembrane</keyword>
<keyword evidence="1" id="KW-1133">Transmembrane helix</keyword>
<organism evidence="2">
    <name type="scientific">viral metagenome</name>
    <dbReference type="NCBI Taxonomy" id="1070528"/>
    <lineage>
        <taxon>unclassified sequences</taxon>
        <taxon>metagenomes</taxon>
        <taxon>organismal metagenomes</taxon>
    </lineage>
</organism>
<feature type="transmembrane region" description="Helical" evidence="1">
    <location>
        <begin position="20"/>
        <end position="48"/>
    </location>
</feature>
<sequence length="187" mass="21461">MPPRYATRLYTEAPGLKDGLFLSANIGVLAILYTIVGAFVSYVFYYIFDEYDPAKNAGMEWETRSVAYQLYDIFVELALIGIVAFWTSFAIGHLPILPVHAEYQGYVDSYTVGMFFMYTIFIFMVGLDDKLVFVFNRVLGPFFDSFMPDEGSILDLTLHYSTPEERALKKRKEEKNAKKTNKMDLLV</sequence>
<feature type="transmembrane region" description="Helical" evidence="1">
    <location>
        <begin position="69"/>
        <end position="89"/>
    </location>
</feature>
<name>A0A6C0ARA4_9ZZZZ</name>
<keyword evidence="1" id="KW-0472">Membrane</keyword>
<feature type="transmembrane region" description="Helical" evidence="1">
    <location>
        <begin position="109"/>
        <end position="127"/>
    </location>
</feature>
<dbReference type="EMBL" id="MN740760">
    <property type="protein sequence ID" value="QHS81841.1"/>
    <property type="molecule type" value="Genomic_DNA"/>
</dbReference>
<accession>A0A6C0ARA4</accession>
<protein>
    <submittedName>
        <fullName evidence="2">Uncharacterized protein</fullName>
    </submittedName>
</protein>
<evidence type="ECO:0000256" key="1">
    <source>
        <dbReference type="SAM" id="Phobius"/>
    </source>
</evidence>
<proteinExistence type="predicted"/>
<evidence type="ECO:0000313" key="2">
    <source>
        <dbReference type="EMBL" id="QHS81841.1"/>
    </source>
</evidence>
<reference evidence="2" key="1">
    <citation type="journal article" date="2020" name="Nature">
        <title>Giant virus diversity and host interactions through global metagenomics.</title>
        <authorList>
            <person name="Schulz F."/>
            <person name="Roux S."/>
            <person name="Paez-Espino D."/>
            <person name="Jungbluth S."/>
            <person name="Walsh D.A."/>
            <person name="Denef V.J."/>
            <person name="McMahon K.D."/>
            <person name="Konstantinidis K.T."/>
            <person name="Eloe-Fadrosh E.A."/>
            <person name="Kyrpides N.C."/>
            <person name="Woyke T."/>
        </authorList>
    </citation>
    <scope>NUCLEOTIDE SEQUENCE</scope>
    <source>
        <strain evidence="2">GVMAG-S-1101164-72</strain>
    </source>
</reference>
<dbReference type="AlphaFoldDB" id="A0A6C0ARA4"/>